<reference evidence="1" key="1">
    <citation type="submission" date="2021-06" db="EMBL/GenBank/DDBJ databases">
        <authorList>
            <person name="Hodson N. C."/>
            <person name="Mongue J. A."/>
            <person name="Jaron S. K."/>
        </authorList>
    </citation>
    <scope>NUCLEOTIDE SEQUENCE</scope>
</reference>
<name>A0A8J2K144_9HEXA</name>
<comment type="caution">
    <text evidence="1">The sequence shown here is derived from an EMBL/GenBank/DDBJ whole genome shotgun (WGS) entry which is preliminary data.</text>
</comment>
<sequence>MLDSEAEVPDDIVVVFQIVNHLDVELTDYQLDLYLGSEHQEAPKTVACKTTEVFTFKWTPTGLDSWKTTPRSKPLSPLGVDSINTPTLDLHVPWSALKILNIGKTTQEL</sequence>
<protein>
    <submittedName>
        <fullName evidence="1">Uncharacterized protein</fullName>
    </submittedName>
</protein>
<evidence type="ECO:0000313" key="1">
    <source>
        <dbReference type="EMBL" id="CAG7727648.1"/>
    </source>
</evidence>
<dbReference type="EMBL" id="CAJVCH010151627">
    <property type="protein sequence ID" value="CAG7727648.1"/>
    <property type="molecule type" value="Genomic_DNA"/>
</dbReference>
<evidence type="ECO:0000313" key="2">
    <source>
        <dbReference type="Proteomes" id="UP000708208"/>
    </source>
</evidence>
<organism evidence="1 2">
    <name type="scientific">Allacma fusca</name>
    <dbReference type="NCBI Taxonomy" id="39272"/>
    <lineage>
        <taxon>Eukaryota</taxon>
        <taxon>Metazoa</taxon>
        <taxon>Ecdysozoa</taxon>
        <taxon>Arthropoda</taxon>
        <taxon>Hexapoda</taxon>
        <taxon>Collembola</taxon>
        <taxon>Symphypleona</taxon>
        <taxon>Sminthuridae</taxon>
        <taxon>Allacma</taxon>
    </lineage>
</organism>
<dbReference type="AlphaFoldDB" id="A0A8J2K144"/>
<keyword evidence="2" id="KW-1185">Reference proteome</keyword>
<gene>
    <name evidence="1" type="ORF">AFUS01_LOCUS16479</name>
</gene>
<dbReference type="Proteomes" id="UP000708208">
    <property type="component" value="Unassembled WGS sequence"/>
</dbReference>
<accession>A0A8J2K144</accession>
<proteinExistence type="predicted"/>